<dbReference type="InterPro" id="IPR000515">
    <property type="entry name" value="MetI-like"/>
</dbReference>
<keyword evidence="6 7" id="KW-0472">Membrane</keyword>
<dbReference type="AlphaFoldDB" id="A0AA96LPZ2"/>
<feature type="transmembrane region" description="Helical" evidence="7">
    <location>
        <begin position="220"/>
        <end position="242"/>
    </location>
</feature>
<dbReference type="CDD" id="cd06261">
    <property type="entry name" value="TM_PBP2"/>
    <property type="match status" value="1"/>
</dbReference>
<dbReference type="InterPro" id="IPR050809">
    <property type="entry name" value="UgpAE/MalFG_permease"/>
</dbReference>
<dbReference type="PANTHER" id="PTHR43227:SF11">
    <property type="entry name" value="BLL4140 PROTEIN"/>
    <property type="match status" value="1"/>
</dbReference>
<feature type="transmembrane region" description="Helical" evidence="7">
    <location>
        <begin position="179"/>
        <end position="199"/>
    </location>
</feature>
<keyword evidence="10" id="KW-1185">Reference proteome</keyword>
<dbReference type="InterPro" id="IPR035906">
    <property type="entry name" value="MetI-like_sf"/>
</dbReference>
<protein>
    <submittedName>
        <fullName evidence="9">ABC transporter permease subunit</fullName>
    </submittedName>
</protein>
<evidence type="ECO:0000256" key="1">
    <source>
        <dbReference type="ARBA" id="ARBA00004651"/>
    </source>
</evidence>
<dbReference type="EMBL" id="CP130319">
    <property type="protein sequence ID" value="WNR42760.1"/>
    <property type="molecule type" value="Genomic_DNA"/>
</dbReference>
<evidence type="ECO:0000256" key="6">
    <source>
        <dbReference type="ARBA" id="ARBA00023136"/>
    </source>
</evidence>
<dbReference type="Pfam" id="PF00528">
    <property type="entry name" value="BPD_transp_1"/>
    <property type="match status" value="1"/>
</dbReference>
<keyword evidence="2 7" id="KW-0813">Transport</keyword>
<feature type="transmembrane region" description="Helical" evidence="7">
    <location>
        <begin position="20"/>
        <end position="47"/>
    </location>
</feature>
<evidence type="ECO:0000256" key="3">
    <source>
        <dbReference type="ARBA" id="ARBA00022475"/>
    </source>
</evidence>
<evidence type="ECO:0000256" key="5">
    <source>
        <dbReference type="ARBA" id="ARBA00022989"/>
    </source>
</evidence>
<evidence type="ECO:0000313" key="10">
    <source>
        <dbReference type="Proteomes" id="UP001304650"/>
    </source>
</evidence>
<dbReference type="SUPFAM" id="SSF161098">
    <property type="entry name" value="MetI-like"/>
    <property type="match status" value="1"/>
</dbReference>
<dbReference type="Gene3D" id="1.10.3720.10">
    <property type="entry name" value="MetI-like"/>
    <property type="match status" value="1"/>
</dbReference>
<dbReference type="KEGG" id="proo:MJB10_16730"/>
<keyword evidence="4 7" id="KW-0812">Transmembrane</keyword>
<evidence type="ECO:0000259" key="8">
    <source>
        <dbReference type="PROSITE" id="PS50928"/>
    </source>
</evidence>
<evidence type="ECO:0000313" key="9">
    <source>
        <dbReference type="EMBL" id="WNR42760.1"/>
    </source>
</evidence>
<evidence type="ECO:0000256" key="2">
    <source>
        <dbReference type="ARBA" id="ARBA00022448"/>
    </source>
</evidence>
<feature type="domain" description="ABC transmembrane type-1" evidence="8">
    <location>
        <begin position="83"/>
        <end position="303"/>
    </location>
</feature>
<dbReference type="RefSeq" id="WP_314796484.1">
    <property type="nucleotide sequence ID" value="NZ_CP130319.1"/>
</dbReference>
<reference evidence="9" key="1">
    <citation type="submission" date="2022-02" db="EMBL/GenBank/DDBJ databases">
        <title>Paenibacillus sp. MBLB1832 Whole Genome Shotgun Sequencing.</title>
        <authorList>
            <person name="Hwang C.Y."/>
            <person name="Cho E.-S."/>
            <person name="Seo M.-J."/>
        </authorList>
    </citation>
    <scope>NUCLEOTIDE SEQUENCE</scope>
    <source>
        <strain evidence="9">MBLB1832</strain>
    </source>
</reference>
<dbReference type="PANTHER" id="PTHR43227">
    <property type="entry name" value="BLL4140 PROTEIN"/>
    <property type="match status" value="1"/>
</dbReference>
<feature type="transmembrane region" description="Helical" evidence="7">
    <location>
        <begin position="87"/>
        <end position="110"/>
    </location>
</feature>
<dbReference type="GO" id="GO:0005886">
    <property type="term" value="C:plasma membrane"/>
    <property type="evidence" value="ECO:0007669"/>
    <property type="project" value="UniProtKB-SubCell"/>
</dbReference>
<comment type="subcellular location">
    <subcellularLocation>
        <location evidence="1 7">Cell membrane</location>
        <topology evidence="1 7">Multi-pass membrane protein</topology>
    </subcellularLocation>
</comment>
<sequence length="316" mass="36221">MSSQARKRVVTVSQREGKKLFYLSMPFILLVFVFSYLPLYGWIYAFFDYKPGYKLFDTEFKGFFFFKMLLSDPMTVDEVKRVMSNTLGMSVLSLFVQILPLIFAVFLVEIKFEPLKKAVQTITTLPNFLSWPLVYAFAFSMFSESDGFINKFLMHLHIIEEPISLLVSSDHVWLTQTAYLAWKTIGWTAIIYIAAVTSIDNELYEAARIDGAGRFRIMRYITIPHLMPTFFVLMLLSVANFLNNGLEQYLIFQNALNKDSIEVLDLYVYNIGIRNGMSGYNYSFATAVGILKSVVSVALLFSVNYASKRVRGEGII</sequence>
<keyword evidence="5 7" id="KW-1133">Transmembrane helix</keyword>
<organism evidence="9 10">
    <name type="scientific">Paenibacillus roseopurpureus</name>
    <dbReference type="NCBI Taxonomy" id="2918901"/>
    <lineage>
        <taxon>Bacteria</taxon>
        <taxon>Bacillati</taxon>
        <taxon>Bacillota</taxon>
        <taxon>Bacilli</taxon>
        <taxon>Bacillales</taxon>
        <taxon>Paenibacillaceae</taxon>
        <taxon>Paenibacillus</taxon>
    </lineage>
</organism>
<dbReference type="GO" id="GO:0055085">
    <property type="term" value="P:transmembrane transport"/>
    <property type="evidence" value="ECO:0007669"/>
    <property type="project" value="InterPro"/>
</dbReference>
<dbReference type="Proteomes" id="UP001304650">
    <property type="component" value="Chromosome"/>
</dbReference>
<gene>
    <name evidence="9" type="ORF">MJB10_16730</name>
</gene>
<evidence type="ECO:0000256" key="7">
    <source>
        <dbReference type="RuleBase" id="RU363032"/>
    </source>
</evidence>
<comment type="similarity">
    <text evidence="7">Belongs to the binding-protein-dependent transport system permease family.</text>
</comment>
<feature type="transmembrane region" description="Helical" evidence="7">
    <location>
        <begin position="282"/>
        <end position="301"/>
    </location>
</feature>
<accession>A0AA96LPZ2</accession>
<keyword evidence="3" id="KW-1003">Cell membrane</keyword>
<proteinExistence type="inferred from homology"/>
<dbReference type="PROSITE" id="PS50928">
    <property type="entry name" value="ABC_TM1"/>
    <property type="match status" value="1"/>
</dbReference>
<name>A0AA96LPZ2_9BACL</name>
<evidence type="ECO:0000256" key="4">
    <source>
        <dbReference type="ARBA" id="ARBA00022692"/>
    </source>
</evidence>
<feature type="transmembrane region" description="Helical" evidence="7">
    <location>
        <begin position="122"/>
        <end position="142"/>
    </location>
</feature>